<evidence type="ECO:0000256" key="5">
    <source>
        <dbReference type="ARBA" id="ARBA00022519"/>
    </source>
</evidence>
<comment type="caution">
    <text evidence="13">The sequence shown here is derived from an EMBL/GenBank/DDBJ whole genome shotgun (WGS) entry which is preliminary data.</text>
</comment>
<keyword evidence="8" id="KW-0472">Membrane</keyword>
<dbReference type="PRINTS" id="PR01490">
    <property type="entry name" value="RTXTOXIND"/>
</dbReference>
<evidence type="ECO:0000256" key="6">
    <source>
        <dbReference type="ARBA" id="ARBA00022692"/>
    </source>
</evidence>
<proteinExistence type="inferred from homology"/>
<name>A0AAI9IA39_9BURK</name>
<evidence type="ECO:0000256" key="3">
    <source>
        <dbReference type="ARBA" id="ARBA00022448"/>
    </source>
</evidence>
<dbReference type="PANTHER" id="PTHR30386:SF26">
    <property type="entry name" value="TRANSPORT PROTEIN COMB"/>
    <property type="match status" value="1"/>
</dbReference>
<evidence type="ECO:0000313" key="13">
    <source>
        <dbReference type="EMBL" id="EOA02337.1"/>
    </source>
</evidence>
<evidence type="ECO:0000256" key="10">
    <source>
        <dbReference type="SAM" id="Coils"/>
    </source>
</evidence>
<dbReference type="Pfam" id="PF26002">
    <property type="entry name" value="Beta-barrel_AprE"/>
    <property type="match status" value="1"/>
</dbReference>
<keyword evidence="6" id="KW-0812">Transmembrane</keyword>
<reference evidence="13 14" key="1">
    <citation type="journal article" date="2013" name="Front. Microbiol.">
        <title>The genome of the endophytic bacterium H. frisingense GSF30(T) identifies diverse strategies in the Herbaspirillum genus to interact with plants.</title>
        <authorList>
            <person name="Straub D."/>
            <person name="Rothballer M."/>
            <person name="Hartmann A."/>
            <person name="Ludewig U."/>
        </authorList>
    </citation>
    <scope>NUCLEOTIDE SEQUENCE [LARGE SCALE GENOMIC DNA]</scope>
    <source>
        <strain evidence="13 14">GSF30</strain>
    </source>
</reference>
<dbReference type="InterPro" id="IPR006144">
    <property type="entry name" value="Secretion_HlyD_CS"/>
</dbReference>
<dbReference type="AlphaFoldDB" id="A0AAI9IA39"/>
<dbReference type="InterPro" id="IPR058781">
    <property type="entry name" value="HH_AprE-like"/>
</dbReference>
<evidence type="ECO:0000256" key="9">
    <source>
        <dbReference type="RuleBase" id="RU365093"/>
    </source>
</evidence>
<evidence type="ECO:0000256" key="2">
    <source>
        <dbReference type="ARBA" id="ARBA00009477"/>
    </source>
</evidence>
<dbReference type="RefSeq" id="WP_006465394.1">
    <property type="nucleotide sequence ID" value="NZ_AEEC02000053.1"/>
</dbReference>
<comment type="similarity">
    <text evidence="2 9">Belongs to the membrane fusion protein (MFP) (TC 8.A.1) family.</text>
</comment>
<feature type="domain" description="AprE-like beta-barrel" evidence="12">
    <location>
        <begin position="342"/>
        <end position="432"/>
    </location>
</feature>
<dbReference type="GO" id="GO:0009306">
    <property type="term" value="P:protein secretion"/>
    <property type="evidence" value="ECO:0007669"/>
    <property type="project" value="InterPro"/>
</dbReference>
<dbReference type="EMBL" id="AEEC02000053">
    <property type="protein sequence ID" value="EOA02337.1"/>
    <property type="molecule type" value="Genomic_DNA"/>
</dbReference>
<keyword evidence="7" id="KW-1133">Transmembrane helix</keyword>
<accession>A0AAI9IA39</accession>
<dbReference type="Gene3D" id="2.40.50.100">
    <property type="match status" value="1"/>
</dbReference>
<dbReference type="Proteomes" id="UP000006772">
    <property type="component" value="Unassembled WGS sequence"/>
</dbReference>
<keyword evidence="4 9" id="KW-1003">Cell membrane</keyword>
<dbReference type="InterPro" id="IPR050739">
    <property type="entry name" value="MFP"/>
</dbReference>
<evidence type="ECO:0000256" key="1">
    <source>
        <dbReference type="ARBA" id="ARBA00004377"/>
    </source>
</evidence>
<protein>
    <recommendedName>
        <fullName evidence="9">Membrane fusion protein (MFP) family protein</fullName>
    </recommendedName>
</protein>
<dbReference type="Pfam" id="PF25994">
    <property type="entry name" value="HH_AprE"/>
    <property type="match status" value="1"/>
</dbReference>
<feature type="domain" description="AprE-like long alpha-helical hairpin" evidence="11">
    <location>
        <begin position="117"/>
        <end position="300"/>
    </location>
</feature>
<dbReference type="GO" id="GO:0005886">
    <property type="term" value="C:plasma membrane"/>
    <property type="evidence" value="ECO:0007669"/>
    <property type="project" value="UniProtKB-SubCell"/>
</dbReference>
<keyword evidence="10" id="KW-0175">Coiled coil</keyword>
<evidence type="ECO:0000313" key="14">
    <source>
        <dbReference type="Proteomes" id="UP000006772"/>
    </source>
</evidence>
<gene>
    <name evidence="13" type="ORF">HFRIS_022968</name>
</gene>
<dbReference type="InterPro" id="IPR010129">
    <property type="entry name" value="T1SS_HlyD"/>
</dbReference>
<dbReference type="InterPro" id="IPR058982">
    <property type="entry name" value="Beta-barrel_AprE"/>
</dbReference>
<organism evidence="13 14">
    <name type="scientific">Herbaspirillum frisingense GSF30</name>
    <dbReference type="NCBI Taxonomy" id="864073"/>
    <lineage>
        <taxon>Bacteria</taxon>
        <taxon>Pseudomonadati</taxon>
        <taxon>Pseudomonadota</taxon>
        <taxon>Betaproteobacteria</taxon>
        <taxon>Burkholderiales</taxon>
        <taxon>Oxalobacteraceae</taxon>
        <taxon>Herbaspirillum</taxon>
    </lineage>
</organism>
<keyword evidence="5 9" id="KW-0997">Cell inner membrane</keyword>
<dbReference type="PANTHER" id="PTHR30386">
    <property type="entry name" value="MEMBRANE FUSION SUBUNIT OF EMRAB-TOLC MULTIDRUG EFFLUX PUMP"/>
    <property type="match status" value="1"/>
</dbReference>
<dbReference type="Gene3D" id="2.40.30.170">
    <property type="match status" value="1"/>
</dbReference>
<keyword evidence="3 9" id="KW-0813">Transport</keyword>
<evidence type="ECO:0000256" key="8">
    <source>
        <dbReference type="ARBA" id="ARBA00023136"/>
    </source>
</evidence>
<sequence length="457" mass="49653">MTLSLKPGADHGIASRGKGFMRRVAPRLDRRLGQLHAMPRPRLAVLACALLLALLVVWSILAPIDMVVRGSGRIVASEHNQVIQHLEGGIVSAILVREGAVVKKGQTLISIADVRANADLGEGRVKILGLRARTARLSAEASGAASLQMPADLERDDPAVQSEQAAFAARAAKLTQEMSVLREQAAQRQAELGEAVSRQKSQATEVDLAQRQYKLIHNMLERNAASQLEDIQAAARVQDAQSRLAATDAMIPRLKAAIAESQAKMGEASSRFRSDARTDLTATENELARLQEEIKSRNDRVSRSEVKAPMDGVVNRVMINTVGGVVRPGDPIIEMTPSDDKLVIEARISPTDRAELVTGARARVKVSAYDYGVYGAMEGVVTEISADTVPDENNQRGERSYRIKIAVQRGDSALQRKLDLMPGMTASADIIVGRRTVWQYLMSPLSRFGQGALREPR</sequence>
<feature type="coiled-coil region" evidence="10">
    <location>
        <begin position="273"/>
        <end position="307"/>
    </location>
</feature>
<comment type="subcellular location">
    <subcellularLocation>
        <location evidence="1 9">Cell inner membrane</location>
        <topology evidence="1 9">Single-pass membrane protein</topology>
    </subcellularLocation>
</comment>
<evidence type="ECO:0000256" key="7">
    <source>
        <dbReference type="ARBA" id="ARBA00022989"/>
    </source>
</evidence>
<evidence type="ECO:0000259" key="12">
    <source>
        <dbReference type="Pfam" id="PF26002"/>
    </source>
</evidence>
<dbReference type="PROSITE" id="PS00543">
    <property type="entry name" value="HLYD_FAMILY"/>
    <property type="match status" value="1"/>
</dbReference>
<evidence type="ECO:0000259" key="11">
    <source>
        <dbReference type="Pfam" id="PF25994"/>
    </source>
</evidence>
<dbReference type="NCBIfam" id="TIGR01843">
    <property type="entry name" value="type_I_hlyD"/>
    <property type="match status" value="1"/>
</dbReference>
<evidence type="ECO:0000256" key="4">
    <source>
        <dbReference type="ARBA" id="ARBA00022475"/>
    </source>
</evidence>